<dbReference type="EC" id="4.4.1.13" evidence="2"/>
<dbReference type="InterPro" id="IPR051798">
    <property type="entry name" value="Class-II_PLP-Dep_Aminotrans"/>
</dbReference>
<dbReference type="InterPro" id="IPR015424">
    <property type="entry name" value="PyrdxlP-dep_Trfase"/>
</dbReference>
<dbReference type="CDD" id="cd00609">
    <property type="entry name" value="AAT_like"/>
    <property type="match status" value="1"/>
</dbReference>
<reference evidence="7" key="1">
    <citation type="submission" date="2021-03" db="EMBL/GenBank/DDBJ databases">
        <title>Leucobacter chromiisoli sp. nov., isolated from chromium-containing soil of chemical plant.</title>
        <authorList>
            <person name="Xu Z."/>
        </authorList>
    </citation>
    <scope>NUCLEOTIDE SEQUENCE</scope>
    <source>
        <strain evidence="7">A2</strain>
    </source>
</reference>
<comment type="cofactor">
    <cofactor evidence="1">
        <name>pyridoxal 5'-phosphate</name>
        <dbReference type="ChEBI" id="CHEBI:597326"/>
    </cofactor>
</comment>
<dbReference type="InterPro" id="IPR004839">
    <property type="entry name" value="Aminotransferase_I/II_large"/>
</dbReference>
<keyword evidence="4" id="KW-0456">Lyase</keyword>
<protein>
    <recommendedName>
        <fullName evidence="2">cysteine-S-conjugate beta-lyase</fullName>
        <ecNumber evidence="2">4.4.1.13</ecNumber>
    </recommendedName>
</protein>
<dbReference type="AlphaFoldDB" id="A0A939RUH2"/>
<comment type="similarity">
    <text evidence="5">Belongs to the class-II pyridoxal-phosphate-dependent aminotransferase family. MalY/PatB cystathionine beta-lyase subfamily.</text>
</comment>
<dbReference type="EMBL" id="JAGDYL010000018">
    <property type="protein sequence ID" value="MBO1805760.1"/>
    <property type="molecule type" value="Genomic_DNA"/>
</dbReference>
<comment type="caution">
    <text evidence="7">The sequence shown here is derived from an EMBL/GenBank/DDBJ whole genome shotgun (WGS) entry which is preliminary data.</text>
</comment>
<feature type="domain" description="Aminotransferase class I/classII large" evidence="6">
    <location>
        <begin position="65"/>
        <end position="416"/>
    </location>
</feature>
<dbReference type="Proteomes" id="UP000664398">
    <property type="component" value="Unassembled WGS sequence"/>
</dbReference>
<dbReference type="InterPro" id="IPR015422">
    <property type="entry name" value="PyrdxlP-dep_Trfase_small"/>
</dbReference>
<evidence type="ECO:0000256" key="2">
    <source>
        <dbReference type="ARBA" id="ARBA00012224"/>
    </source>
</evidence>
<accession>A0A939RUH2</accession>
<dbReference type="PANTHER" id="PTHR43525">
    <property type="entry name" value="PROTEIN MALY"/>
    <property type="match status" value="1"/>
</dbReference>
<dbReference type="Pfam" id="PF00155">
    <property type="entry name" value="Aminotran_1_2"/>
    <property type="match status" value="1"/>
</dbReference>
<sequence length="428" mass="45387">MSDHDCAGAPAAAPRGIRLNAVDPSGVPFTELDPSLLRAQRTSLKWTRYPADVLPLFVAEMDFTVSPVVQRAVVDRVLASDTGYLDAAGPLAEAFADFARDRWRWEVPHERVHLATDVATGIVEALRVFRPGGGRIALPVPVYPSFFEMLDEVPFEVVEIPLAPAPAAAAADVGDPSSIAPARLDLEAIARAFADGIDAFLLCNPHNPHGTVHTNDELAELARLAAAHDVLVISDEIHAPLTHRGSSFAPFAPLAAEAGALAVTATSASKGWNLAGTKCSVLVAADDRTNETLRRLPPEVACRASILGLHAGVAAFRDARGWLDRAVAQVEANDALLADLVRDRLPGVRHTRPDAGYLAWLDFREAGLGEHPHARILEDARVALGDGSHFGAGGGGHVRLNLACAPDTIREAVDRIAAILPSAPKETP</sequence>
<proteinExistence type="inferred from homology"/>
<gene>
    <name evidence="7" type="ORF">J4H91_10590</name>
</gene>
<evidence type="ECO:0000256" key="3">
    <source>
        <dbReference type="ARBA" id="ARBA00022898"/>
    </source>
</evidence>
<evidence type="ECO:0000256" key="4">
    <source>
        <dbReference type="ARBA" id="ARBA00023239"/>
    </source>
</evidence>
<evidence type="ECO:0000256" key="5">
    <source>
        <dbReference type="ARBA" id="ARBA00037974"/>
    </source>
</evidence>
<evidence type="ECO:0000313" key="8">
    <source>
        <dbReference type="Proteomes" id="UP000664398"/>
    </source>
</evidence>
<dbReference type="RefSeq" id="WP_208046228.1">
    <property type="nucleotide sequence ID" value="NZ_JAGDYL010000018.1"/>
</dbReference>
<keyword evidence="8" id="KW-1185">Reference proteome</keyword>
<evidence type="ECO:0000259" key="6">
    <source>
        <dbReference type="Pfam" id="PF00155"/>
    </source>
</evidence>
<dbReference type="PANTHER" id="PTHR43525:SF2">
    <property type="entry name" value="CYSTATHIONINE BETA-LYASE-RELATED"/>
    <property type="match status" value="1"/>
</dbReference>
<keyword evidence="3" id="KW-0663">Pyridoxal phosphate</keyword>
<dbReference type="GO" id="GO:0030170">
    <property type="term" value="F:pyridoxal phosphate binding"/>
    <property type="evidence" value="ECO:0007669"/>
    <property type="project" value="InterPro"/>
</dbReference>
<evidence type="ECO:0000256" key="1">
    <source>
        <dbReference type="ARBA" id="ARBA00001933"/>
    </source>
</evidence>
<dbReference type="Gene3D" id="3.90.1150.10">
    <property type="entry name" value="Aspartate Aminotransferase, domain 1"/>
    <property type="match status" value="1"/>
</dbReference>
<organism evidence="7 8">
    <name type="scientific">Leucobacter ruminantium</name>
    <dbReference type="NCBI Taxonomy" id="1289170"/>
    <lineage>
        <taxon>Bacteria</taxon>
        <taxon>Bacillati</taxon>
        <taxon>Actinomycetota</taxon>
        <taxon>Actinomycetes</taxon>
        <taxon>Micrococcales</taxon>
        <taxon>Microbacteriaceae</taxon>
        <taxon>Leucobacter</taxon>
    </lineage>
</organism>
<name>A0A939RUH2_9MICO</name>
<dbReference type="GO" id="GO:0047804">
    <property type="term" value="F:cysteine-S-conjugate beta-lyase activity"/>
    <property type="evidence" value="ECO:0007669"/>
    <property type="project" value="UniProtKB-EC"/>
</dbReference>
<dbReference type="SUPFAM" id="SSF53383">
    <property type="entry name" value="PLP-dependent transferases"/>
    <property type="match status" value="1"/>
</dbReference>
<dbReference type="Gene3D" id="3.40.640.10">
    <property type="entry name" value="Type I PLP-dependent aspartate aminotransferase-like (Major domain)"/>
    <property type="match status" value="1"/>
</dbReference>
<dbReference type="GO" id="GO:0008483">
    <property type="term" value="F:transaminase activity"/>
    <property type="evidence" value="ECO:0007669"/>
    <property type="project" value="UniProtKB-KW"/>
</dbReference>
<keyword evidence="7" id="KW-0808">Transferase</keyword>
<evidence type="ECO:0000313" key="7">
    <source>
        <dbReference type="EMBL" id="MBO1805760.1"/>
    </source>
</evidence>
<dbReference type="InterPro" id="IPR015421">
    <property type="entry name" value="PyrdxlP-dep_Trfase_major"/>
</dbReference>
<keyword evidence="7" id="KW-0032">Aminotransferase</keyword>